<name>A0A6G9Z7B6_9NOCA</name>
<accession>A0A6G9Z7B6</accession>
<evidence type="ECO:0000313" key="2">
    <source>
        <dbReference type="Proteomes" id="UP000500953"/>
    </source>
</evidence>
<gene>
    <name evidence="1" type="ORF">F6W96_26790</name>
</gene>
<reference evidence="1 2" key="1">
    <citation type="journal article" date="2019" name="ACS Chem. Biol.">
        <title>Identification and Mobilization of a Cryptic Antibiotic Biosynthesis Gene Locus from a Human-Pathogenic Nocardia Isolate.</title>
        <authorList>
            <person name="Herisse M."/>
            <person name="Ishida K."/>
            <person name="Porter J.L."/>
            <person name="Howden B."/>
            <person name="Hertweck C."/>
            <person name="Stinear T.P."/>
            <person name="Pidot S.J."/>
        </authorList>
    </citation>
    <scope>NUCLEOTIDE SEQUENCE [LARGE SCALE GENOMIC DNA]</scope>
    <source>
        <strain evidence="1 2">AUSMDU00012715</strain>
    </source>
</reference>
<sequence length="117" mass="12493">MHFQKAYAAIADITYPTAPYIIRWLTPHPPGVGHGVSTGQTPGIHPDDLPKVLGWINEVHAHGGVISGRARTRAAGGGWREGNFTGMLLDPTVSKNIVVGIVYPDSITVEDAENTGR</sequence>
<dbReference type="AlphaFoldDB" id="A0A6G9Z7B6"/>
<protein>
    <submittedName>
        <fullName evidence="1">Uncharacterized protein</fullName>
    </submittedName>
</protein>
<organism evidence="1 2">
    <name type="scientific">Nocardia terpenica</name>
    <dbReference type="NCBI Taxonomy" id="455432"/>
    <lineage>
        <taxon>Bacteria</taxon>
        <taxon>Bacillati</taxon>
        <taxon>Actinomycetota</taxon>
        <taxon>Actinomycetes</taxon>
        <taxon>Mycobacteriales</taxon>
        <taxon>Nocardiaceae</taxon>
        <taxon>Nocardia</taxon>
    </lineage>
</organism>
<dbReference type="RefSeq" id="WP_238845229.1">
    <property type="nucleotide sequence ID" value="NZ_CP046173.1"/>
</dbReference>
<evidence type="ECO:0000313" key="1">
    <source>
        <dbReference type="EMBL" id="QIS21408.1"/>
    </source>
</evidence>
<dbReference type="Proteomes" id="UP000500953">
    <property type="component" value="Chromosome"/>
</dbReference>
<proteinExistence type="predicted"/>
<dbReference type="EMBL" id="CP046173">
    <property type="protein sequence ID" value="QIS21408.1"/>
    <property type="molecule type" value="Genomic_DNA"/>
</dbReference>